<dbReference type="Proteomes" id="UP000623467">
    <property type="component" value="Unassembled WGS sequence"/>
</dbReference>
<dbReference type="SUPFAM" id="SSF81383">
    <property type="entry name" value="F-box domain"/>
    <property type="match status" value="1"/>
</dbReference>
<dbReference type="Gene3D" id="1.20.1280.50">
    <property type="match status" value="1"/>
</dbReference>
<name>A0A8H6YRG5_9AGAR</name>
<accession>A0A8H6YRG5</accession>
<reference evidence="2" key="1">
    <citation type="submission" date="2020-05" db="EMBL/GenBank/DDBJ databases">
        <title>Mycena genomes resolve the evolution of fungal bioluminescence.</title>
        <authorList>
            <person name="Tsai I.J."/>
        </authorList>
    </citation>
    <scope>NUCLEOTIDE SEQUENCE</scope>
    <source>
        <strain evidence="2">160909Yilan</strain>
    </source>
</reference>
<evidence type="ECO:0000313" key="3">
    <source>
        <dbReference type="Proteomes" id="UP000623467"/>
    </source>
</evidence>
<organism evidence="2 3">
    <name type="scientific">Mycena sanguinolenta</name>
    <dbReference type="NCBI Taxonomy" id="230812"/>
    <lineage>
        <taxon>Eukaryota</taxon>
        <taxon>Fungi</taxon>
        <taxon>Dikarya</taxon>
        <taxon>Basidiomycota</taxon>
        <taxon>Agaricomycotina</taxon>
        <taxon>Agaricomycetes</taxon>
        <taxon>Agaricomycetidae</taxon>
        <taxon>Agaricales</taxon>
        <taxon>Marasmiineae</taxon>
        <taxon>Mycenaceae</taxon>
        <taxon>Mycena</taxon>
    </lineage>
</organism>
<dbReference type="InterPro" id="IPR036047">
    <property type="entry name" value="F-box-like_dom_sf"/>
</dbReference>
<dbReference type="Pfam" id="PF12937">
    <property type="entry name" value="F-box-like"/>
    <property type="match status" value="1"/>
</dbReference>
<evidence type="ECO:0000259" key="1">
    <source>
        <dbReference type="Pfam" id="PF12937"/>
    </source>
</evidence>
<dbReference type="EMBL" id="JACAZH010000007">
    <property type="protein sequence ID" value="KAF7363824.1"/>
    <property type="molecule type" value="Genomic_DNA"/>
</dbReference>
<sequence length="474" mass="53466">MPSFALGPLANRPPQYQNQYTLVNENGRLRFAALSRRALALPNEILGEIFVYCLREPEPDGHPFGILPKLDPNDAPLVLCAVCRRWREIALTTPGLWGSFSIQQDSVLSDSGADYVEFCRTWLSRAGITPVSIEFEAWVEHKRVLSLLEVIGGLAQRWQRAWLTFDSDLLKALRLPEAGKFPFLEQLALGTSFSELSLSFCDAPRLRDVYLVETTPQIRLPWHQLTSYETCTVLVPLFLQILGDAPNLVDARFGIEGTLAPSLPNIVIPLVRLQLLKLGSGLYEDPLPMTILNCLEVPALQDLTLSFLHHQANSDASPFLSFVSRSSFQLHTLALSLMPVDTEALIECLKATPTVVDLKLRIRRRINVNTVLVRFTGRSNSFLPKLETFHLVFSTFGVSGVTPTTSSLFIDMLCWRWSMVGSARLRSFELDHFHIDLGKTIRSHPEYRRLRKEGMSLRVESGGYDYSHHDSFML</sequence>
<gene>
    <name evidence="2" type="ORF">MSAN_01040300</name>
</gene>
<comment type="caution">
    <text evidence="2">The sequence shown here is derived from an EMBL/GenBank/DDBJ whole genome shotgun (WGS) entry which is preliminary data.</text>
</comment>
<proteinExistence type="predicted"/>
<dbReference type="OrthoDB" id="3249706at2759"/>
<keyword evidence="3" id="KW-1185">Reference proteome</keyword>
<protein>
    <submittedName>
        <fullName evidence="2">F-box domain-containing protein</fullName>
    </submittedName>
</protein>
<feature type="domain" description="F-box" evidence="1">
    <location>
        <begin position="40"/>
        <end position="101"/>
    </location>
</feature>
<dbReference type="AlphaFoldDB" id="A0A8H6YRG5"/>
<dbReference type="InterPro" id="IPR001810">
    <property type="entry name" value="F-box_dom"/>
</dbReference>
<evidence type="ECO:0000313" key="2">
    <source>
        <dbReference type="EMBL" id="KAF7363824.1"/>
    </source>
</evidence>